<dbReference type="EMBL" id="ADZU01000012">
    <property type="protein sequence ID" value="EFS93191.1"/>
    <property type="molecule type" value="Genomic_DNA"/>
</dbReference>
<comment type="caution">
    <text evidence="1">The sequence shown here is derived from an EMBL/GenBank/DDBJ whole genome shotgun (WGS) entry which is preliminary data.</text>
</comment>
<evidence type="ECO:0000313" key="2">
    <source>
        <dbReference type="Proteomes" id="UP000003179"/>
    </source>
</evidence>
<keyword evidence="2" id="KW-1185">Reference proteome</keyword>
<evidence type="ECO:0000313" key="1">
    <source>
        <dbReference type="EMBL" id="EFS93191.1"/>
    </source>
</evidence>
<organism evidence="1 2">
    <name type="scientific">Cutibacterium modestum HL044PA1</name>
    <dbReference type="NCBI Taxonomy" id="765109"/>
    <lineage>
        <taxon>Bacteria</taxon>
        <taxon>Bacillati</taxon>
        <taxon>Actinomycetota</taxon>
        <taxon>Actinomycetes</taxon>
        <taxon>Propionibacteriales</taxon>
        <taxon>Propionibacteriaceae</taxon>
        <taxon>Cutibacterium</taxon>
        <taxon>Cutibacterium modestum</taxon>
    </lineage>
</organism>
<name>A0ABN0C7D6_9ACTN</name>
<reference evidence="1" key="1">
    <citation type="submission" date="2010-08" db="EMBL/GenBank/DDBJ databases">
        <authorList>
            <person name="Weinstock G."/>
            <person name="Sodergren E."/>
            <person name="Clifton S."/>
            <person name="Fulton L."/>
            <person name="Fulton B."/>
            <person name="Courtney L."/>
            <person name="Fronick C."/>
            <person name="Harrison M."/>
            <person name="Strong C."/>
            <person name="Farmer C."/>
            <person name="Delahaunty K."/>
            <person name="Markovic C."/>
            <person name="Hall O."/>
            <person name="Minx P."/>
            <person name="Tomlinson C."/>
            <person name="Mitreva M."/>
            <person name="Hou S."/>
            <person name="Chen J."/>
            <person name="Wollam A."/>
            <person name="Pepin K.H."/>
            <person name="Johnson M."/>
            <person name="Bhonagiri V."/>
            <person name="Zhang X."/>
            <person name="Suruliraj S."/>
            <person name="Warren W."/>
            <person name="Chinwalla A."/>
            <person name="Mardis E.R."/>
            <person name="Wilson R.K."/>
        </authorList>
    </citation>
    <scope>NUCLEOTIDE SEQUENCE [LARGE SCALE GENOMIC DNA]</scope>
    <source>
        <strain evidence="1">HL044PA1</strain>
    </source>
</reference>
<sequence length="53" mass="5670">MKMTAIAAMMRAMTTTSAMIRHFGLPDCARSLAGVAELLDEVDPVEGSSRRGD</sequence>
<dbReference type="Proteomes" id="UP000003179">
    <property type="component" value="Unassembled WGS sequence"/>
</dbReference>
<accession>A0ABN0C7D6</accession>
<proteinExistence type="predicted"/>
<gene>
    <name evidence="1" type="ORF">HMPREF9607_00668</name>
</gene>
<protein>
    <submittedName>
        <fullName evidence="1">Uncharacterized protein</fullName>
    </submittedName>
</protein>